<evidence type="ECO:0000313" key="2">
    <source>
        <dbReference type="EMBL" id="RKP04432.1"/>
    </source>
</evidence>
<sequence>MAPESQPNTLLPATLPSNTTPIPTPPLGAAVLQTTPSVDISSPQRMGMLAPSQLLDAKLWETPSMNTAGAVSMNATSPATSVADKEQGTGGSALYSDAAMAAATDLTMLAGLPAFSFDADPAALSSALTAVWNSQQFATLPLDKPALVSTNNAPMSSLFKPTIASAPASSNPLGLFGSQWTPSV</sequence>
<evidence type="ECO:0000256" key="1">
    <source>
        <dbReference type="SAM" id="MobiDB-lite"/>
    </source>
</evidence>
<accession>A0A4P9XFS2</accession>
<evidence type="ECO:0000313" key="3">
    <source>
        <dbReference type="Proteomes" id="UP000271241"/>
    </source>
</evidence>
<feature type="compositionally biased region" description="Polar residues" evidence="1">
    <location>
        <begin position="1"/>
        <end position="21"/>
    </location>
</feature>
<keyword evidence="3" id="KW-1185">Reference proteome</keyword>
<dbReference type="AlphaFoldDB" id="A0A4P9XFS2"/>
<feature type="region of interest" description="Disordered" evidence="1">
    <location>
        <begin position="1"/>
        <end position="26"/>
    </location>
</feature>
<proteinExistence type="predicted"/>
<protein>
    <submittedName>
        <fullName evidence="2">Uncharacterized protein</fullName>
    </submittedName>
</protein>
<dbReference type="Proteomes" id="UP000271241">
    <property type="component" value="Unassembled WGS sequence"/>
</dbReference>
<organism evidence="2 3">
    <name type="scientific">Thamnocephalis sphaerospora</name>
    <dbReference type="NCBI Taxonomy" id="78915"/>
    <lineage>
        <taxon>Eukaryota</taxon>
        <taxon>Fungi</taxon>
        <taxon>Fungi incertae sedis</taxon>
        <taxon>Zoopagomycota</taxon>
        <taxon>Zoopagomycotina</taxon>
        <taxon>Zoopagomycetes</taxon>
        <taxon>Zoopagales</taxon>
        <taxon>Sigmoideomycetaceae</taxon>
        <taxon>Thamnocephalis</taxon>
    </lineage>
</organism>
<dbReference type="EMBL" id="KZ993736">
    <property type="protein sequence ID" value="RKP04432.1"/>
    <property type="molecule type" value="Genomic_DNA"/>
</dbReference>
<reference evidence="3" key="1">
    <citation type="journal article" date="2018" name="Nat. Microbiol.">
        <title>Leveraging single-cell genomics to expand the fungal tree of life.</title>
        <authorList>
            <person name="Ahrendt S.R."/>
            <person name="Quandt C.A."/>
            <person name="Ciobanu D."/>
            <person name="Clum A."/>
            <person name="Salamov A."/>
            <person name="Andreopoulos B."/>
            <person name="Cheng J.F."/>
            <person name="Woyke T."/>
            <person name="Pelin A."/>
            <person name="Henrissat B."/>
            <person name="Reynolds N.K."/>
            <person name="Benny G.L."/>
            <person name="Smith M.E."/>
            <person name="James T.Y."/>
            <person name="Grigoriev I.V."/>
        </authorList>
    </citation>
    <scope>NUCLEOTIDE SEQUENCE [LARGE SCALE GENOMIC DNA]</scope>
    <source>
        <strain evidence="3">RSA 1356</strain>
    </source>
</reference>
<gene>
    <name evidence="2" type="ORF">THASP1DRAFT_26947</name>
</gene>
<name>A0A4P9XFS2_9FUNG</name>